<sequence length="205" mass="23804">MFSKSHGLSDHYGQVLSFGVDSSGDKVRDKTIRKRTYTECEIAYFSTLLANESWEGIYSVSTLDEKFDNFFEVFTDLFERYFPFKAFHVNSEVRRIVWIARDIKEQGAELFYYLKKKHERDILSAKKHANDYFIQKSDNLSRASLHVINQNSKHMSGTRQPVSCLISESGDELCGSSRSAQNFCVPETFFSNRDSMFLEDIDFSK</sequence>
<evidence type="ECO:0000313" key="2">
    <source>
        <dbReference type="Proteomes" id="UP001516400"/>
    </source>
</evidence>
<dbReference type="AlphaFoldDB" id="A0ABD2NSS1"/>
<accession>A0ABD2NSS1</accession>
<protein>
    <submittedName>
        <fullName evidence="1">Uncharacterized protein</fullName>
    </submittedName>
</protein>
<comment type="caution">
    <text evidence="1">The sequence shown here is derived from an EMBL/GenBank/DDBJ whole genome shotgun (WGS) entry which is preliminary data.</text>
</comment>
<dbReference type="EMBL" id="JABFTP020000144">
    <property type="protein sequence ID" value="KAL3281659.1"/>
    <property type="molecule type" value="Genomic_DNA"/>
</dbReference>
<name>A0ABD2NSS1_9CUCU</name>
<dbReference type="Proteomes" id="UP001516400">
    <property type="component" value="Unassembled WGS sequence"/>
</dbReference>
<keyword evidence="2" id="KW-1185">Reference proteome</keyword>
<feature type="non-terminal residue" evidence="1">
    <location>
        <position position="205"/>
    </location>
</feature>
<evidence type="ECO:0000313" key="1">
    <source>
        <dbReference type="EMBL" id="KAL3281659.1"/>
    </source>
</evidence>
<proteinExistence type="predicted"/>
<organism evidence="1 2">
    <name type="scientific">Cryptolaemus montrouzieri</name>
    <dbReference type="NCBI Taxonomy" id="559131"/>
    <lineage>
        <taxon>Eukaryota</taxon>
        <taxon>Metazoa</taxon>
        <taxon>Ecdysozoa</taxon>
        <taxon>Arthropoda</taxon>
        <taxon>Hexapoda</taxon>
        <taxon>Insecta</taxon>
        <taxon>Pterygota</taxon>
        <taxon>Neoptera</taxon>
        <taxon>Endopterygota</taxon>
        <taxon>Coleoptera</taxon>
        <taxon>Polyphaga</taxon>
        <taxon>Cucujiformia</taxon>
        <taxon>Coccinelloidea</taxon>
        <taxon>Coccinellidae</taxon>
        <taxon>Scymninae</taxon>
        <taxon>Scymnini</taxon>
        <taxon>Cryptolaemus</taxon>
    </lineage>
</organism>
<gene>
    <name evidence="1" type="ORF">HHI36_004865</name>
</gene>
<reference evidence="1 2" key="1">
    <citation type="journal article" date="2021" name="BMC Biol.">
        <title>Horizontally acquired antibacterial genes associated with adaptive radiation of ladybird beetles.</title>
        <authorList>
            <person name="Li H.S."/>
            <person name="Tang X.F."/>
            <person name="Huang Y.H."/>
            <person name="Xu Z.Y."/>
            <person name="Chen M.L."/>
            <person name="Du X.Y."/>
            <person name="Qiu B.Y."/>
            <person name="Chen P.T."/>
            <person name="Zhang W."/>
            <person name="Slipinski A."/>
            <person name="Escalona H.E."/>
            <person name="Waterhouse R.M."/>
            <person name="Zwick A."/>
            <person name="Pang H."/>
        </authorList>
    </citation>
    <scope>NUCLEOTIDE SEQUENCE [LARGE SCALE GENOMIC DNA]</scope>
    <source>
        <strain evidence="1">SYSU2018</strain>
    </source>
</reference>